<gene>
    <name evidence="3" type="ORF">E7681_18750</name>
</gene>
<evidence type="ECO:0000256" key="2">
    <source>
        <dbReference type="SAM" id="Phobius"/>
    </source>
</evidence>
<dbReference type="Gene3D" id="1.20.1640.10">
    <property type="entry name" value="Multidrug efflux transporter AcrB transmembrane domain"/>
    <property type="match status" value="1"/>
</dbReference>
<feature type="coiled-coil region" evidence="1">
    <location>
        <begin position="13"/>
        <end position="61"/>
    </location>
</feature>
<name>A0A4S3M4C1_9RHOB</name>
<keyword evidence="2" id="KW-1133">Transmembrane helix</keyword>
<accession>A0A4S3M4C1</accession>
<sequence>MLRIDPADYELALAQARADLAAFNAESAQLATEAANTTRILELERERLALAETDLERIRTLTAQGTQTLKPLVISVVFGLLAATVLILLVLPAFYAALEDIRPRKTANPIAG</sequence>
<keyword evidence="1" id="KW-0175">Coiled coil</keyword>
<evidence type="ECO:0000256" key="1">
    <source>
        <dbReference type="SAM" id="Coils"/>
    </source>
</evidence>
<feature type="transmembrane region" description="Helical" evidence="2">
    <location>
        <begin position="72"/>
        <end position="98"/>
    </location>
</feature>
<evidence type="ECO:0000313" key="4">
    <source>
        <dbReference type="Proteomes" id="UP000306113"/>
    </source>
</evidence>
<organism evidence="3 4">
    <name type="scientific">Thalassobius vesicularis</name>
    <dbReference type="NCBI Taxonomy" id="1294297"/>
    <lineage>
        <taxon>Bacteria</taxon>
        <taxon>Pseudomonadati</taxon>
        <taxon>Pseudomonadota</taxon>
        <taxon>Alphaproteobacteria</taxon>
        <taxon>Rhodobacterales</taxon>
        <taxon>Roseobacteraceae</taxon>
        <taxon>Thalassovita</taxon>
    </lineage>
</organism>
<keyword evidence="2" id="KW-0812">Transmembrane</keyword>
<reference evidence="3 4" key="1">
    <citation type="submission" date="2019-04" db="EMBL/GenBank/DDBJ databases">
        <title>Draft genome sequence of Youngimonas vesicularis.</title>
        <authorList>
            <person name="Hameed A."/>
        </authorList>
    </citation>
    <scope>NUCLEOTIDE SEQUENCE [LARGE SCALE GENOMIC DNA]</scope>
    <source>
        <strain evidence="3 4">CC-AMW-E</strain>
    </source>
</reference>
<dbReference type="Proteomes" id="UP000306113">
    <property type="component" value="Unassembled WGS sequence"/>
</dbReference>
<keyword evidence="2" id="KW-0472">Membrane</keyword>
<evidence type="ECO:0000313" key="3">
    <source>
        <dbReference type="EMBL" id="THD70360.1"/>
    </source>
</evidence>
<dbReference type="AlphaFoldDB" id="A0A4S3M4C1"/>
<proteinExistence type="predicted"/>
<protein>
    <submittedName>
        <fullName evidence="3">Uncharacterized protein</fullName>
    </submittedName>
</protein>
<dbReference type="RefSeq" id="WP_136340775.1">
    <property type="nucleotide sequence ID" value="NZ_SSMD01000046.1"/>
</dbReference>
<comment type="caution">
    <text evidence="3">The sequence shown here is derived from an EMBL/GenBank/DDBJ whole genome shotgun (WGS) entry which is preliminary data.</text>
</comment>
<dbReference type="EMBL" id="SSMD01000046">
    <property type="protein sequence ID" value="THD70360.1"/>
    <property type="molecule type" value="Genomic_DNA"/>
</dbReference>
<keyword evidence="4" id="KW-1185">Reference proteome</keyword>
<dbReference type="SUPFAM" id="SSF82866">
    <property type="entry name" value="Multidrug efflux transporter AcrB transmembrane domain"/>
    <property type="match status" value="1"/>
</dbReference>